<dbReference type="InterPro" id="IPR018247">
    <property type="entry name" value="EF_Hand_1_Ca_BS"/>
</dbReference>
<reference evidence="3 5" key="1">
    <citation type="submission" date="2019-07" db="EMBL/GenBank/DDBJ databases">
        <title>Draft genome assembly of a fouling barnacle, Amphibalanus amphitrite (Darwin, 1854): The first reference genome for Thecostraca.</title>
        <authorList>
            <person name="Kim W."/>
        </authorList>
    </citation>
    <scope>NUCLEOTIDE SEQUENCE [LARGE SCALE GENOMIC DNA]</scope>
    <source>
        <strain evidence="3">SNU_AA5</strain>
        <tissue evidence="3">Soma without cirri and trophi</tissue>
    </source>
</reference>
<dbReference type="InterPro" id="IPR011992">
    <property type="entry name" value="EF-hand-dom_pair"/>
</dbReference>
<dbReference type="Gene3D" id="1.10.238.10">
    <property type="entry name" value="EF-hand"/>
    <property type="match status" value="2"/>
</dbReference>
<accession>A0A6A4VU99</accession>
<dbReference type="Pfam" id="PF13202">
    <property type="entry name" value="EF-hand_5"/>
    <property type="match status" value="1"/>
</dbReference>
<dbReference type="PROSITE" id="PS00018">
    <property type="entry name" value="EF_HAND_1"/>
    <property type="match status" value="1"/>
</dbReference>
<keyword evidence="5" id="KW-1185">Reference proteome</keyword>
<evidence type="ECO:0000313" key="4">
    <source>
        <dbReference type="EMBL" id="KAF0296802.1"/>
    </source>
</evidence>
<evidence type="ECO:0000313" key="3">
    <source>
        <dbReference type="EMBL" id="KAF0295020.1"/>
    </source>
</evidence>
<name>A0A6A4VU99_AMPAM</name>
<dbReference type="SUPFAM" id="SSF47473">
    <property type="entry name" value="EF-hand"/>
    <property type="match status" value="1"/>
</dbReference>
<feature type="domain" description="EF-hand" evidence="2">
    <location>
        <begin position="135"/>
        <end position="170"/>
    </location>
</feature>
<feature type="domain" description="EF-hand" evidence="2">
    <location>
        <begin position="58"/>
        <end position="93"/>
    </location>
</feature>
<dbReference type="GO" id="GO:0005509">
    <property type="term" value="F:calcium ion binding"/>
    <property type="evidence" value="ECO:0007669"/>
    <property type="project" value="InterPro"/>
</dbReference>
<dbReference type="GO" id="GO:0005737">
    <property type="term" value="C:cytoplasm"/>
    <property type="evidence" value="ECO:0007669"/>
    <property type="project" value="TreeGrafter"/>
</dbReference>
<dbReference type="PANTHER" id="PTHR47065:SF1">
    <property type="entry name" value="EF-HAND CALCIUM-BINDING DOMAIN-CONTAINING PROTEIN 9"/>
    <property type="match status" value="1"/>
</dbReference>
<dbReference type="EMBL" id="VIIS01001533">
    <property type="protein sequence ID" value="KAF0296802.1"/>
    <property type="molecule type" value="Genomic_DNA"/>
</dbReference>
<dbReference type="Pfam" id="PF13499">
    <property type="entry name" value="EF-hand_7"/>
    <property type="match status" value="1"/>
</dbReference>
<dbReference type="CDD" id="cd00051">
    <property type="entry name" value="EFh"/>
    <property type="match status" value="2"/>
</dbReference>
<gene>
    <name evidence="3" type="primary">Efcab9_0</name>
    <name evidence="4" type="synonym">Efcab9_1</name>
    <name evidence="3" type="ORF">FJT64_000691</name>
    <name evidence="4" type="ORF">FJT64_005753</name>
</gene>
<dbReference type="PROSITE" id="PS50222">
    <property type="entry name" value="EF_HAND_2"/>
    <property type="match status" value="2"/>
</dbReference>
<evidence type="ECO:0000259" key="2">
    <source>
        <dbReference type="PROSITE" id="PS50222"/>
    </source>
</evidence>
<dbReference type="InterPro" id="IPR002048">
    <property type="entry name" value="EF_hand_dom"/>
</dbReference>
<protein>
    <submittedName>
        <fullName evidence="3">EF-hand calcium-binding domain-containing protein 9</fullName>
    </submittedName>
</protein>
<dbReference type="AlphaFoldDB" id="A0A6A4VU99"/>
<dbReference type="GO" id="GO:0061891">
    <property type="term" value="F:calcium ion sensor activity"/>
    <property type="evidence" value="ECO:0007669"/>
    <property type="project" value="TreeGrafter"/>
</dbReference>
<dbReference type="InterPro" id="IPR042798">
    <property type="entry name" value="EFCAB9"/>
</dbReference>
<organism evidence="3 5">
    <name type="scientific">Amphibalanus amphitrite</name>
    <name type="common">Striped barnacle</name>
    <name type="synonym">Balanus amphitrite</name>
    <dbReference type="NCBI Taxonomy" id="1232801"/>
    <lineage>
        <taxon>Eukaryota</taxon>
        <taxon>Metazoa</taxon>
        <taxon>Ecdysozoa</taxon>
        <taxon>Arthropoda</taxon>
        <taxon>Crustacea</taxon>
        <taxon>Multicrustacea</taxon>
        <taxon>Cirripedia</taxon>
        <taxon>Thoracica</taxon>
        <taxon>Thoracicalcarea</taxon>
        <taxon>Balanomorpha</taxon>
        <taxon>Balanoidea</taxon>
        <taxon>Balanidae</taxon>
        <taxon>Amphibalaninae</taxon>
        <taxon>Amphibalanus</taxon>
    </lineage>
</organism>
<sequence>MEVRSVLLKSFHLDPSFSLMTVRSAVLSMELFNLLDIHGTSAINDVIFCAWLRSCTNLKGHQVYDLFELFDVDRSGEIDFDEFYLVIAILVAVKDKVEKEFIYRHSRAVFNIMDFDQSGSVSAEEFERIGFMFNFYSTAIRSIFKEFDVSGDSELDFKEFKLFAMACIDQQRAIWLKEQRKQLQRSQLKFLTENKELLLSFLRRSGTIIKRPGVED</sequence>
<dbReference type="EMBL" id="VIIS01001642">
    <property type="protein sequence ID" value="KAF0295020.1"/>
    <property type="molecule type" value="Genomic_DNA"/>
</dbReference>
<keyword evidence="1" id="KW-0106">Calcium</keyword>
<evidence type="ECO:0000313" key="5">
    <source>
        <dbReference type="Proteomes" id="UP000440578"/>
    </source>
</evidence>
<proteinExistence type="predicted"/>
<dbReference type="OrthoDB" id="427950at2759"/>
<evidence type="ECO:0000256" key="1">
    <source>
        <dbReference type="ARBA" id="ARBA00022837"/>
    </source>
</evidence>
<dbReference type="PANTHER" id="PTHR47065">
    <property type="entry name" value="EF-HAND CALCIUM-BINDING DOMAIN-CONTAINING PROTEIN 9"/>
    <property type="match status" value="1"/>
</dbReference>
<dbReference type="Proteomes" id="UP000440578">
    <property type="component" value="Unassembled WGS sequence"/>
</dbReference>
<dbReference type="SMART" id="SM00054">
    <property type="entry name" value="EFh"/>
    <property type="match status" value="3"/>
</dbReference>
<comment type="caution">
    <text evidence="3">The sequence shown here is derived from an EMBL/GenBank/DDBJ whole genome shotgun (WGS) entry which is preliminary data.</text>
</comment>